<evidence type="ECO:0000313" key="1">
    <source>
        <dbReference type="EMBL" id="MBW90199.1"/>
    </source>
</evidence>
<accession>A0A2P2J9Q8</accession>
<name>A0A2P2J9Q8_RHIMU</name>
<reference evidence="1" key="1">
    <citation type="submission" date="2018-02" db="EMBL/GenBank/DDBJ databases">
        <title>Rhizophora mucronata_Transcriptome.</title>
        <authorList>
            <person name="Meera S.P."/>
            <person name="Sreeshan A."/>
            <person name="Augustine A."/>
        </authorList>
    </citation>
    <scope>NUCLEOTIDE SEQUENCE</scope>
    <source>
        <tissue evidence="1">Leaf</tissue>
    </source>
</reference>
<dbReference type="AlphaFoldDB" id="A0A2P2J9Q8"/>
<organism evidence="1">
    <name type="scientific">Rhizophora mucronata</name>
    <name type="common">Asiatic mangrove</name>
    <dbReference type="NCBI Taxonomy" id="61149"/>
    <lineage>
        <taxon>Eukaryota</taxon>
        <taxon>Viridiplantae</taxon>
        <taxon>Streptophyta</taxon>
        <taxon>Embryophyta</taxon>
        <taxon>Tracheophyta</taxon>
        <taxon>Spermatophyta</taxon>
        <taxon>Magnoliopsida</taxon>
        <taxon>eudicotyledons</taxon>
        <taxon>Gunneridae</taxon>
        <taxon>Pentapetalae</taxon>
        <taxon>rosids</taxon>
        <taxon>fabids</taxon>
        <taxon>Malpighiales</taxon>
        <taxon>Rhizophoraceae</taxon>
        <taxon>Rhizophora</taxon>
    </lineage>
</organism>
<proteinExistence type="predicted"/>
<sequence>MMMTTTMVMIWQRMIGYWIMNLQNLQNLKLMEKDLSQKE</sequence>
<protein>
    <submittedName>
        <fullName evidence="1">Uncharacterized protein</fullName>
    </submittedName>
</protein>
<dbReference type="EMBL" id="GGEC01009716">
    <property type="protein sequence ID" value="MBW90199.1"/>
    <property type="molecule type" value="Transcribed_RNA"/>
</dbReference>